<keyword evidence="3 4" id="KW-0732">Signal</keyword>
<evidence type="ECO:0000313" key="6">
    <source>
        <dbReference type="Proteomes" id="UP000184693"/>
    </source>
</evidence>
<dbReference type="SUPFAM" id="SSF53850">
    <property type="entry name" value="Periplasmic binding protein-like II"/>
    <property type="match status" value="1"/>
</dbReference>
<reference evidence="5 6" key="1">
    <citation type="submission" date="2016-11" db="EMBL/GenBank/DDBJ databases">
        <authorList>
            <person name="Jaros S."/>
            <person name="Januszkiewicz K."/>
            <person name="Wedrychowicz H."/>
        </authorList>
    </citation>
    <scope>NUCLEOTIDE SEQUENCE [LARGE SCALE GENOMIC DNA]</scope>
    <source>
        <strain evidence="5 6">GAS86</strain>
    </source>
</reference>
<protein>
    <submittedName>
        <fullName evidence="5">Carbohydrate ABC transporter substrate-binding protein, CUT1 family</fullName>
    </submittedName>
</protein>
<dbReference type="CDD" id="cd13585">
    <property type="entry name" value="PBP2_TMBP_like"/>
    <property type="match status" value="1"/>
</dbReference>
<evidence type="ECO:0000313" key="5">
    <source>
        <dbReference type="EMBL" id="SIO41279.1"/>
    </source>
</evidence>
<accession>A0A1N6JAW1</accession>
<feature type="signal peptide" evidence="4">
    <location>
        <begin position="1"/>
        <end position="24"/>
    </location>
</feature>
<comment type="similarity">
    <text evidence="1">Belongs to the bacterial solute-binding protein 1 family.</text>
</comment>
<dbReference type="PANTHER" id="PTHR30061">
    <property type="entry name" value="MALTOSE-BINDING PERIPLASMIC PROTEIN"/>
    <property type="match status" value="1"/>
</dbReference>
<dbReference type="InterPro" id="IPR006059">
    <property type="entry name" value="SBP"/>
</dbReference>
<dbReference type="GO" id="GO:1901982">
    <property type="term" value="F:maltose binding"/>
    <property type="evidence" value="ECO:0007669"/>
    <property type="project" value="TreeGrafter"/>
</dbReference>
<dbReference type="GO" id="GO:0042956">
    <property type="term" value="P:maltodextrin transmembrane transport"/>
    <property type="evidence" value="ECO:0007669"/>
    <property type="project" value="TreeGrafter"/>
</dbReference>
<feature type="chain" id="PRO_5012319978" evidence="4">
    <location>
        <begin position="25"/>
        <end position="414"/>
    </location>
</feature>
<keyword evidence="2" id="KW-0813">Transport</keyword>
<dbReference type="RefSeq" id="WP_074266251.1">
    <property type="nucleotide sequence ID" value="NZ_FSRM01000002.1"/>
</dbReference>
<dbReference type="Proteomes" id="UP000184693">
    <property type="component" value="Unassembled WGS sequence"/>
</dbReference>
<dbReference type="PANTHER" id="PTHR30061:SF50">
    <property type="entry name" value="MALTOSE_MALTODEXTRIN-BINDING PERIPLASMIC PROTEIN"/>
    <property type="match status" value="1"/>
</dbReference>
<dbReference type="GO" id="GO:0015768">
    <property type="term" value="P:maltose transport"/>
    <property type="evidence" value="ECO:0007669"/>
    <property type="project" value="TreeGrafter"/>
</dbReference>
<dbReference type="OrthoDB" id="4393730at2"/>
<evidence type="ECO:0000256" key="2">
    <source>
        <dbReference type="ARBA" id="ARBA00022448"/>
    </source>
</evidence>
<evidence type="ECO:0000256" key="1">
    <source>
        <dbReference type="ARBA" id="ARBA00008520"/>
    </source>
</evidence>
<dbReference type="Pfam" id="PF01547">
    <property type="entry name" value="SBP_bac_1"/>
    <property type="match status" value="1"/>
</dbReference>
<evidence type="ECO:0000256" key="4">
    <source>
        <dbReference type="SAM" id="SignalP"/>
    </source>
</evidence>
<dbReference type="AlphaFoldDB" id="A0A1N6JAW1"/>
<dbReference type="EMBL" id="FSRM01000002">
    <property type="protein sequence ID" value="SIO41279.1"/>
    <property type="molecule type" value="Genomic_DNA"/>
</dbReference>
<dbReference type="Gene3D" id="3.40.190.10">
    <property type="entry name" value="Periplasmic binding protein-like II"/>
    <property type="match status" value="2"/>
</dbReference>
<dbReference type="GO" id="GO:0055052">
    <property type="term" value="C:ATP-binding cassette (ABC) transporter complex, substrate-binding subunit-containing"/>
    <property type="evidence" value="ECO:0007669"/>
    <property type="project" value="TreeGrafter"/>
</dbReference>
<sequence length="414" mass="44468">MIRCNRWLRLWACATVLAATHAQADDGLSFWVRASDSGFVTPVVTAWNASHPTKVNLTIIPNDDFVTKFGTASAGGAAPDVIAIDLIYTPEFAHDGQLTDITDEAKKLPFYQSLSPSHMRLGTYQGKQYALPFSAESSMLLYNKTLFKRAGLNPDQPPKTWAELEADAKKITALGGGVKGFYFSGACGSCNIFTLTPYVWASGGDVLSADGKTATLKNPALEGTLAMYRRMWEAGEMPASAKTDSGVNFINAFETGKIGMVGSGAFSIGVLKKSHPEIDFGLSYLPGQNSGWASFAGGDVIAIPAGSQHKKDAMEFIKWCLGEQVQVDQFAKNGSIPVRVDLASNAYSKLDGRYLTAATAMSQGKTPYSIKFNQLINDPNGPWAAMIQEAVFGKGVDVAVSNAQDRFTQILNTP</sequence>
<evidence type="ECO:0000256" key="3">
    <source>
        <dbReference type="ARBA" id="ARBA00022729"/>
    </source>
</evidence>
<name>A0A1N6JAW1_9BURK</name>
<organism evidence="5 6">
    <name type="scientific">Paraburkholderia phenazinium</name>
    <dbReference type="NCBI Taxonomy" id="60549"/>
    <lineage>
        <taxon>Bacteria</taxon>
        <taxon>Pseudomonadati</taxon>
        <taxon>Pseudomonadota</taxon>
        <taxon>Betaproteobacteria</taxon>
        <taxon>Burkholderiales</taxon>
        <taxon>Burkholderiaceae</taxon>
        <taxon>Paraburkholderia</taxon>
    </lineage>
</organism>
<proteinExistence type="inferred from homology"/>
<gene>
    <name evidence="5" type="ORF">SAMN05444168_4112</name>
</gene>